<comment type="caution">
    <text evidence="10">The sequence shown here is derived from an EMBL/GenBank/DDBJ whole genome shotgun (WGS) entry which is preliminary data.</text>
</comment>
<sequence>MSEIPAKLHDEGVSDIDTEKGAATARPDHIGRRVTEWEAIQIAAAGDMETIDNEVQDLEAEVTARGKSRSDVFQLTFKDPRHYTWLLVAFASMGGLLSGIDQSLISGANLYMPKSLHLDTKQVSLVSSGVPLGAVGGALMLGPLNEAVGRKQAIVWSLFLYTVGAALEAGAVNFAMMMAGRVILGLGNLVSLYQFMIALGEVLGYVVAAIFVGVRSGGWRYMLGSSLVFSTIMLVGILFMPESPRFLMHKGRTADAWGVWKRIRGTDETARARKRFAWLDFFTVPRARRALIYANAMIFLGQFTGINAIQYYMATLMSQVGFDDKQAVFMSLVGGGALLIGTIPAILYMEKFGRRFLGNCYASRFLHRPSHYWMLILDSFIQQGWLAGTYITGLILYMKVSLDPMHVYLGYSI</sequence>
<reference evidence="10 11" key="1">
    <citation type="submission" date="2018-06" db="EMBL/GenBank/DDBJ databases">
        <title>Genome Sequence of the Brown Rot Fungal Pathogen Monilinia fructigena.</title>
        <authorList>
            <person name="Landi L."/>
            <person name="De Miccolis Angelini R.M."/>
            <person name="Pollastro S."/>
            <person name="Abate D."/>
            <person name="Faretra F."/>
            <person name="Romanazzi G."/>
        </authorList>
    </citation>
    <scope>NUCLEOTIDE SEQUENCE [LARGE SCALE GENOMIC DNA]</scope>
    <source>
        <strain evidence="10 11">Mfrg269</strain>
    </source>
</reference>
<accession>A0A395ID84</accession>
<feature type="transmembrane region" description="Helical" evidence="8">
    <location>
        <begin position="219"/>
        <end position="240"/>
    </location>
</feature>
<evidence type="ECO:0000256" key="8">
    <source>
        <dbReference type="SAM" id="Phobius"/>
    </source>
</evidence>
<keyword evidence="3" id="KW-0813">Transport</keyword>
<dbReference type="AlphaFoldDB" id="A0A395ID84"/>
<gene>
    <name evidence="10" type="ORF">DID88_006434</name>
</gene>
<evidence type="ECO:0000256" key="7">
    <source>
        <dbReference type="SAM" id="MobiDB-lite"/>
    </source>
</evidence>
<evidence type="ECO:0000256" key="3">
    <source>
        <dbReference type="ARBA" id="ARBA00022448"/>
    </source>
</evidence>
<dbReference type="InterPro" id="IPR036259">
    <property type="entry name" value="MFS_trans_sf"/>
</dbReference>
<dbReference type="InterPro" id="IPR005828">
    <property type="entry name" value="MFS_sugar_transport-like"/>
</dbReference>
<evidence type="ECO:0000313" key="11">
    <source>
        <dbReference type="Proteomes" id="UP000249056"/>
    </source>
</evidence>
<feature type="transmembrane region" description="Helical" evidence="8">
    <location>
        <begin position="290"/>
        <end position="314"/>
    </location>
</feature>
<proteinExistence type="inferred from homology"/>
<dbReference type="InterPro" id="IPR050814">
    <property type="entry name" value="Myo-inositol_Transporter"/>
</dbReference>
<protein>
    <recommendedName>
        <fullName evidence="9">Major facilitator superfamily (MFS) profile domain-containing protein</fullName>
    </recommendedName>
</protein>
<keyword evidence="6 8" id="KW-0472">Membrane</keyword>
<comment type="subcellular location">
    <subcellularLocation>
        <location evidence="1">Membrane</location>
        <topology evidence="1">Multi-pass membrane protein</topology>
    </subcellularLocation>
</comment>
<dbReference type="PANTHER" id="PTHR48020:SF9">
    <property type="entry name" value="MAJOR FACILITATOR SUPERFAMILY (MFS) PROFILE DOMAIN-CONTAINING PROTEIN"/>
    <property type="match status" value="1"/>
</dbReference>
<dbReference type="GO" id="GO:0022857">
    <property type="term" value="F:transmembrane transporter activity"/>
    <property type="evidence" value="ECO:0007669"/>
    <property type="project" value="InterPro"/>
</dbReference>
<name>A0A395ID84_9HELO</name>
<dbReference type="Gene3D" id="1.20.1250.20">
    <property type="entry name" value="MFS general substrate transporter like domains"/>
    <property type="match status" value="1"/>
</dbReference>
<feature type="transmembrane region" description="Helical" evidence="8">
    <location>
        <begin position="372"/>
        <end position="398"/>
    </location>
</feature>
<feature type="transmembrane region" description="Helical" evidence="8">
    <location>
        <begin position="154"/>
        <end position="180"/>
    </location>
</feature>
<dbReference type="SUPFAM" id="SSF103473">
    <property type="entry name" value="MFS general substrate transporter"/>
    <property type="match status" value="1"/>
</dbReference>
<evidence type="ECO:0000256" key="1">
    <source>
        <dbReference type="ARBA" id="ARBA00004141"/>
    </source>
</evidence>
<feature type="domain" description="Major facilitator superfamily (MFS) profile" evidence="9">
    <location>
        <begin position="87"/>
        <end position="413"/>
    </location>
</feature>
<dbReference type="OrthoDB" id="6339427at2759"/>
<dbReference type="InterPro" id="IPR020846">
    <property type="entry name" value="MFS_dom"/>
</dbReference>
<keyword evidence="4 8" id="KW-0812">Transmembrane</keyword>
<feature type="transmembrane region" description="Helical" evidence="8">
    <location>
        <begin position="123"/>
        <end position="142"/>
    </location>
</feature>
<dbReference type="EMBL" id="QKRW01000088">
    <property type="protein sequence ID" value="RAL58322.1"/>
    <property type="molecule type" value="Genomic_DNA"/>
</dbReference>
<dbReference type="PROSITE" id="PS00216">
    <property type="entry name" value="SUGAR_TRANSPORT_1"/>
    <property type="match status" value="1"/>
</dbReference>
<feature type="transmembrane region" description="Helical" evidence="8">
    <location>
        <begin position="326"/>
        <end position="348"/>
    </location>
</feature>
<organism evidence="10 11">
    <name type="scientific">Monilinia fructigena</name>
    <dbReference type="NCBI Taxonomy" id="38457"/>
    <lineage>
        <taxon>Eukaryota</taxon>
        <taxon>Fungi</taxon>
        <taxon>Dikarya</taxon>
        <taxon>Ascomycota</taxon>
        <taxon>Pezizomycotina</taxon>
        <taxon>Leotiomycetes</taxon>
        <taxon>Helotiales</taxon>
        <taxon>Sclerotiniaceae</taxon>
        <taxon>Monilinia</taxon>
    </lineage>
</organism>
<dbReference type="InterPro" id="IPR005829">
    <property type="entry name" value="Sugar_transporter_CS"/>
</dbReference>
<dbReference type="GO" id="GO:0016020">
    <property type="term" value="C:membrane"/>
    <property type="evidence" value="ECO:0007669"/>
    <property type="project" value="UniProtKB-SubCell"/>
</dbReference>
<feature type="transmembrane region" description="Helical" evidence="8">
    <location>
        <begin position="192"/>
        <end position="213"/>
    </location>
</feature>
<dbReference type="Pfam" id="PF00083">
    <property type="entry name" value="Sugar_tr"/>
    <property type="match status" value="1"/>
</dbReference>
<evidence type="ECO:0000256" key="4">
    <source>
        <dbReference type="ARBA" id="ARBA00022692"/>
    </source>
</evidence>
<evidence type="ECO:0000256" key="6">
    <source>
        <dbReference type="ARBA" id="ARBA00023136"/>
    </source>
</evidence>
<feature type="transmembrane region" description="Helical" evidence="8">
    <location>
        <begin position="83"/>
        <end position="111"/>
    </location>
</feature>
<keyword evidence="5 8" id="KW-1133">Transmembrane helix</keyword>
<feature type="region of interest" description="Disordered" evidence="7">
    <location>
        <begin position="1"/>
        <end position="27"/>
    </location>
</feature>
<dbReference type="PANTHER" id="PTHR48020">
    <property type="entry name" value="PROTON MYO-INOSITOL COTRANSPORTER"/>
    <property type="match status" value="1"/>
</dbReference>
<dbReference type="PROSITE" id="PS50850">
    <property type="entry name" value="MFS"/>
    <property type="match status" value="1"/>
</dbReference>
<evidence type="ECO:0000256" key="2">
    <source>
        <dbReference type="ARBA" id="ARBA00010992"/>
    </source>
</evidence>
<keyword evidence="11" id="KW-1185">Reference proteome</keyword>
<dbReference type="Proteomes" id="UP000249056">
    <property type="component" value="Unassembled WGS sequence"/>
</dbReference>
<evidence type="ECO:0000313" key="10">
    <source>
        <dbReference type="EMBL" id="RAL58322.1"/>
    </source>
</evidence>
<comment type="similarity">
    <text evidence="2">Belongs to the major facilitator superfamily. Sugar transporter (TC 2.A.1.1) family.</text>
</comment>
<evidence type="ECO:0000256" key="5">
    <source>
        <dbReference type="ARBA" id="ARBA00022989"/>
    </source>
</evidence>
<evidence type="ECO:0000259" key="9">
    <source>
        <dbReference type="PROSITE" id="PS50850"/>
    </source>
</evidence>